<evidence type="ECO:0000313" key="2">
    <source>
        <dbReference type="Proteomes" id="UP000460435"/>
    </source>
</evidence>
<name>A0A7K3MAM8_9ACTN</name>
<comment type="caution">
    <text evidence="1">The sequence shown here is derived from an EMBL/GenBank/DDBJ whole genome shotgun (WGS) entry which is preliminary data.</text>
</comment>
<reference evidence="1 2" key="1">
    <citation type="submission" date="2019-11" db="EMBL/GenBank/DDBJ databases">
        <authorList>
            <person name="Li X.-J."/>
            <person name="Feng X.-M."/>
        </authorList>
    </citation>
    <scope>NUCLEOTIDE SEQUENCE [LARGE SCALE GENOMIC DNA]</scope>
    <source>
        <strain evidence="1 2">XMNu-373</strain>
    </source>
</reference>
<accession>A0A7K3MAM8</accession>
<dbReference type="RefSeq" id="WP_162452806.1">
    <property type="nucleotide sequence ID" value="NZ_WLZY01000010.1"/>
</dbReference>
<sequence>MPVEFIGANPNATLFRGETKAGFVSLWQADWSVRGPGVAVLAWIEGDDTVRLLTPEPSLGGWLAHAFSRHFPEMSGLPGISEPVHCEIREWRITAEHVRAKVTGEDGSRVAVTIGQPLASRPGHVIDWQLGTNVYTLTNMLTFCADATLEIDDARVLGRTVVTGDEDQLSSSAFIATHETWTRSEPG</sequence>
<dbReference type="EMBL" id="WLZY01000010">
    <property type="protein sequence ID" value="NDL60087.1"/>
    <property type="molecule type" value="Genomic_DNA"/>
</dbReference>
<evidence type="ECO:0000313" key="1">
    <source>
        <dbReference type="EMBL" id="NDL60087.1"/>
    </source>
</evidence>
<gene>
    <name evidence="1" type="ORF">F7O44_23730</name>
</gene>
<organism evidence="1 2">
    <name type="scientific">Phytoactinopolyspora mesophila</name>
    <dbReference type="NCBI Taxonomy" id="2650750"/>
    <lineage>
        <taxon>Bacteria</taxon>
        <taxon>Bacillati</taxon>
        <taxon>Actinomycetota</taxon>
        <taxon>Actinomycetes</taxon>
        <taxon>Jiangellales</taxon>
        <taxon>Jiangellaceae</taxon>
        <taxon>Phytoactinopolyspora</taxon>
    </lineage>
</organism>
<proteinExistence type="predicted"/>
<keyword evidence="2" id="KW-1185">Reference proteome</keyword>
<dbReference type="AlphaFoldDB" id="A0A7K3MAM8"/>
<dbReference type="Proteomes" id="UP000460435">
    <property type="component" value="Unassembled WGS sequence"/>
</dbReference>
<protein>
    <submittedName>
        <fullName evidence="1">Uncharacterized protein</fullName>
    </submittedName>
</protein>